<accession>A0AAN6N8B1</accession>
<dbReference type="InterPro" id="IPR036188">
    <property type="entry name" value="FAD/NAD-bd_sf"/>
</dbReference>
<keyword evidence="2" id="KW-1185">Reference proteome</keyword>
<protein>
    <submittedName>
        <fullName evidence="1">Uncharacterized protein</fullName>
    </submittedName>
</protein>
<dbReference type="AlphaFoldDB" id="A0AAN6N8B1"/>
<dbReference type="Pfam" id="PF13450">
    <property type="entry name" value="NAD_binding_8"/>
    <property type="match status" value="1"/>
</dbReference>
<dbReference type="Proteomes" id="UP001303473">
    <property type="component" value="Unassembled WGS sequence"/>
</dbReference>
<evidence type="ECO:0000313" key="2">
    <source>
        <dbReference type="Proteomes" id="UP001303473"/>
    </source>
</evidence>
<dbReference type="Gene3D" id="3.90.660.10">
    <property type="match status" value="1"/>
</dbReference>
<dbReference type="EMBL" id="MU853798">
    <property type="protein sequence ID" value="KAK3940289.1"/>
    <property type="molecule type" value="Genomic_DNA"/>
</dbReference>
<name>A0AAN6N8B1_9PEZI</name>
<comment type="caution">
    <text evidence="1">The sequence shown here is derived from an EMBL/GenBank/DDBJ whole genome shotgun (WGS) entry which is preliminary data.</text>
</comment>
<dbReference type="Gene3D" id="3.50.50.60">
    <property type="entry name" value="FAD/NAD(P)-binding domain"/>
    <property type="match status" value="1"/>
</dbReference>
<organism evidence="1 2">
    <name type="scientific">Diplogelasinospora grovesii</name>
    <dbReference type="NCBI Taxonomy" id="303347"/>
    <lineage>
        <taxon>Eukaryota</taxon>
        <taxon>Fungi</taxon>
        <taxon>Dikarya</taxon>
        <taxon>Ascomycota</taxon>
        <taxon>Pezizomycotina</taxon>
        <taxon>Sordariomycetes</taxon>
        <taxon>Sordariomycetidae</taxon>
        <taxon>Sordariales</taxon>
        <taxon>Diplogelasinosporaceae</taxon>
        <taxon>Diplogelasinospora</taxon>
    </lineage>
</organism>
<gene>
    <name evidence="1" type="ORF">QBC46DRAFT_354281</name>
</gene>
<dbReference type="SUPFAM" id="SSF51905">
    <property type="entry name" value="FAD/NAD(P)-binding domain"/>
    <property type="match status" value="1"/>
</dbReference>
<evidence type="ECO:0000313" key="1">
    <source>
        <dbReference type="EMBL" id="KAK3940289.1"/>
    </source>
</evidence>
<reference evidence="2" key="1">
    <citation type="journal article" date="2023" name="Mol. Phylogenet. Evol.">
        <title>Genome-scale phylogeny and comparative genomics of the fungal order Sordariales.</title>
        <authorList>
            <person name="Hensen N."/>
            <person name="Bonometti L."/>
            <person name="Westerberg I."/>
            <person name="Brannstrom I.O."/>
            <person name="Guillou S."/>
            <person name="Cros-Aarteil S."/>
            <person name="Calhoun S."/>
            <person name="Haridas S."/>
            <person name="Kuo A."/>
            <person name="Mondo S."/>
            <person name="Pangilinan J."/>
            <person name="Riley R."/>
            <person name="LaButti K."/>
            <person name="Andreopoulos B."/>
            <person name="Lipzen A."/>
            <person name="Chen C."/>
            <person name="Yan M."/>
            <person name="Daum C."/>
            <person name="Ng V."/>
            <person name="Clum A."/>
            <person name="Steindorff A."/>
            <person name="Ohm R.A."/>
            <person name="Martin F."/>
            <person name="Silar P."/>
            <person name="Natvig D.O."/>
            <person name="Lalanne C."/>
            <person name="Gautier V."/>
            <person name="Ament-Velasquez S.L."/>
            <person name="Kruys A."/>
            <person name="Hutchinson M.I."/>
            <person name="Powell A.J."/>
            <person name="Barry K."/>
            <person name="Miller A.N."/>
            <person name="Grigoriev I.V."/>
            <person name="Debuchy R."/>
            <person name="Gladieux P."/>
            <person name="Hiltunen Thoren M."/>
            <person name="Johannesson H."/>
        </authorList>
    </citation>
    <scope>NUCLEOTIDE SEQUENCE [LARGE SCALE GENOMIC DNA]</scope>
    <source>
        <strain evidence="2">CBS 340.73</strain>
    </source>
</reference>
<sequence length="223" mass="25192">MDSTHSANSWAIKRFEVLQDHEPTQDEPKEYKLCIVGAGTAGLYIALILDTLKIDHVSFDFFEASDRIGGRCFTYEFSNIPHDYYDVGAMRTFDLFKRTGTDTIPYYLSKGAVKCPMLFNDVRLLKSEHSPKWTANPFNVDGVSNVYARRDPGSIMSLSGMKNPAVLLCSYSWRQDALRIGSLVHPDSPRGEDELKEVLLRGLARLHGISYDVIKPLYVTHHA</sequence>
<dbReference type="SUPFAM" id="SSF54373">
    <property type="entry name" value="FAD-linked reductases, C-terminal domain"/>
    <property type="match status" value="1"/>
</dbReference>
<proteinExistence type="predicted"/>